<evidence type="ECO:0000256" key="4">
    <source>
        <dbReference type="ARBA" id="ARBA00023163"/>
    </source>
</evidence>
<evidence type="ECO:0000256" key="1">
    <source>
        <dbReference type="ARBA" id="ARBA00010641"/>
    </source>
</evidence>
<dbReference type="PANTHER" id="PTHR43133:SF51">
    <property type="entry name" value="RNA POLYMERASE SIGMA FACTOR"/>
    <property type="match status" value="1"/>
</dbReference>
<proteinExistence type="inferred from homology"/>
<dbReference type="GO" id="GO:0016987">
    <property type="term" value="F:sigma factor activity"/>
    <property type="evidence" value="ECO:0007669"/>
    <property type="project" value="UniProtKB-KW"/>
</dbReference>
<dbReference type="KEGG" id="lcre:Pla8534_37470"/>
<dbReference type="InterPro" id="IPR013249">
    <property type="entry name" value="RNA_pol_sigma70_r4_t2"/>
</dbReference>
<dbReference type="Gene3D" id="1.10.1740.10">
    <property type="match status" value="1"/>
</dbReference>
<keyword evidence="4" id="KW-0804">Transcription</keyword>
<dbReference type="PANTHER" id="PTHR43133">
    <property type="entry name" value="RNA POLYMERASE ECF-TYPE SIGMA FACTO"/>
    <property type="match status" value="1"/>
</dbReference>
<dbReference type="AlphaFoldDB" id="A0A518DVR7"/>
<reference evidence="6 7" key="1">
    <citation type="submission" date="2019-02" db="EMBL/GenBank/DDBJ databases">
        <title>Deep-cultivation of Planctomycetes and their phenomic and genomic characterization uncovers novel biology.</title>
        <authorList>
            <person name="Wiegand S."/>
            <person name="Jogler M."/>
            <person name="Boedeker C."/>
            <person name="Pinto D."/>
            <person name="Vollmers J."/>
            <person name="Rivas-Marin E."/>
            <person name="Kohn T."/>
            <person name="Peeters S.H."/>
            <person name="Heuer A."/>
            <person name="Rast P."/>
            <person name="Oberbeckmann S."/>
            <person name="Bunk B."/>
            <person name="Jeske O."/>
            <person name="Meyerdierks A."/>
            <person name="Storesund J.E."/>
            <person name="Kallscheuer N."/>
            <person name="Luecker S."/>
            <person name="Lage O.M."/>
            <person name="Pohl T."/>
            <person name="Merkel B.J."/>
            <person name="Hornburger P."/>
            <person name="Mueller R.-W."/>
            <person name="Bruemmer F."/>
            <person name="Labrenz M."/>
            <person name="Spormann A.M."/>
            <person name="Op den Camp H."/>
            <person name="Overmann J."/>
            <person name="Amann R."/>
            <person name="Jetten M.S.M."/>
            <person name="Mascher T."/>
            <person name="Medema M.H."/>
            <person name="Devos D.P."/>
            <person name="Kaster A.-K."/>
            <person name="Ovreas L."/>
            <person name="Rohde M."/>
            <person name="Galperin M.Y."/>
            <person name="Jogler C."/>
        </authorList>
    </citation>
    <scope>NUCLEOTIDE SEQUENCE [LARGE SCALE GENOMIC DNA]</scope>
    <source>
        <strain evidence="6 7">Pla85_3_4</strain>
    </source>
</reference>
<sequence length="213" mass="23994">MRRFHETFSFFDALSGKPRPILDSLAACMGVASRIGASTISELQQSFQRLVDQHYESLWAYVSCLMGSAPEGEDILHRAFLAAFDRLDDPTQPIRDPELWLRGVVRRLVAVWRREQQRLPQDLSDQLSQIADAADDAATDVLRAERNAALQRCLGRLTPNALRMVTARYEQGLRITQIAQQEKINEATARVALFRIRKSLKSCLELALGGARS</sequence>
<dbReference type="GO" id="GO:0003677">
    <property type="term" value="F:DNA binding"/>
    <property type="evidence" value="ECO:0007669"/>
    <property type="project" value="InterPro"/>
</dbReference>
<dbReference type="RefSeq" id="WP_197442361.1">
    <property type="nucleotide sequence ID" value="NZ_CP036433.1"/>
</dbReference>
<dbReference type="InterPro" id="IPR039425">
    <property type="entry name" value="RNA_pol_sigma-70-like"/>
</dbReference>
<dbReference type="EMBL" id="CP036433">
    <property type="protein sequence ID" value="QDU95928.1"/>
    <property type="molecule type" value="Genomic_DNA"/>
</dbReference>
<keyword evidence="3" id="KW-0731">Sigma factor</keyword>
<feature type="domain" description="RNA polymerase sigma factor 70 region 4 type 2" evidence="5">
    <location>
        <begin position="149"/>
        <end position="200"/>
    </location>
</feature>
<evidence type="ECO:0000313" key="6">
    <source>
        <dbReference type="EMBL" id="QDU95928.1"/>
    </source>
</evidence>
<protein>
    <submittedName>
        <fullName evidence="6">RNA polymerase sigma factor</fullName>
    </submittedName>
</protein>
<evidence type="ECO:0000259" key="5">
    <source>
        <dbReference type="Pfam" id="PF08281"/>
    </source>
</evidence>
<evidence type="ECO:0000256" key="3">
    <source>
        <dbReference type="ARBA" id="ARBA00023082"/>
    </source>
</evidence>
<dbReference type="InterPro" id="IPR013324">
    <property type="entry name" value="RNA_pol_sigma_r3/r4-like"/>
</dbReference>
<name>A0A518DVR7_9BACT</name>
<keyword evidence="2" id="KW-0805">Transcription regulation</keyword>
<dbReference type="InterPro" id="IPR013325">
    <property type="entry name" value="RNA_pol_sigma_r2"/>
</dbReference>
<gene>
    <name evidence="6" type="ORF">Pla8534_37470</name>
</gene>
<dbReference type="InterPro" id="IPR014284">
    <property type="entry name" value="RNA_pol_sigma-70_dom"/>
</dbReference>
<evidence type="ECO:0000313" key="7">
    <source>
        <dbReference type="Proteomes" id="UP000317648"/>
    </source>
</evidence>
<dbReference type="Gene3D" id="1.10.10.10">
    <property type="entry name" value="Winged helix-like DNA-binding domain superfamily/Winged helix DNA-binding domain"/>
    <property type="match status" value="1"/>
</dbReference>
<keyword evidence="7" id="KW-1185">Reference proteome</keyword>
<dbReference type="Pfam" id="PF08281">
    <property type="entry name" value="Sigma70_r4_2"/>
    <property type="match status" value="1"/>
</dbReference>
<accession>A0A518DVR7</accession>
<evidence type="ECO:0000256" key="2">
    <source>
        <dbReference type="ARBA" id="ARBA00023015"/>
    </source>
</evidence>
<dbReference type="Proteomes" id="UP000317648">
    <property type="component" value="Chromosome"/>
</dbReference>
<organism evidence="6 7">
    <name type="scientific">Lignipirellula cremea</name>
    <dbReference type="NCBI Taxonomy" id="2528010"/>
    <lineage>
        <taxon>Bacteria</taxon>
        <taxon>Pseudomonadati</taxon>
        <taxon>Planctomycetota</taxon>
        <taxon>Planctomycetia</taxon>
        <taxon>Pirellulales</taxon>
        <taxon>Pirellulaceae</taxon>
        <taxon>Lignipirellula</taxon>
    </lineage>
</organism>
<dbReference type="NCBIfam" id="TIGR02937">
    <property type="entry name" value="sigma70-ECF"/>
    <property type="match status" value="1"/>
</dbReference>
<dbReference type="GO" id="GO:0006352">
    <property type="term" value="P:DNA-templated transcription initiation"/>
    <property type="evidence" value="ECO:0007669"/>
    <property type="project" value="InterPro"/>
</dbReference>
<dbReference type="InterPro" id="IPR036388">
    <property type="entry name" value="WH-like_DNA-bd_sf"/>
</dbReference>
<dbReference type="SUPFAM" id="SSF88659">
    <property type="entry name" value="Sigma3 and sigma4 domains of RNA polymerase sigma factors"/>
    <property type="match status" value="1"/>
</dbReference>
<dbReference type="SUPFAM" id="SSF88946">
    <property type="entry name" value="Sigma2 domain of RNA polymerase sigma factors"/>
    <property type="match status" value="1"/>
</dbReference>
<comment type="similarity">
    <text evidence="1">Belongs to the sigma-70 factor family. ECF subfamily.</text>
</comment>